<evidence type="ECO:0000256" key="1">
    <source>
        <dbReference type="SAM" id="MobiDB-lite"/>
    </source>
</evidence>
<evidence type="ECO:0000313" key="3">
    <source>
        <dbReference type="Proteomes" id="UP000234585"/>
    </source>
</evidence>
<organism evidence="2 3">
    <name type="scientific">Aspergillus candidus</name>
    <dbReference type="NCBI Taxonomy" id="41067"/>
    <lineage>
        <taxon>Eukaryota</taxon>
        <taxon>Fungi</taxon>
        <taxon>Dikarya</taxon>
        <taxon>Ascomycota</taxon>
        <taxon>Pezizomycotina</taxon>
        <taxon>Eurotiomycetes</taxon>
        <taxon>Eurotiomycetidae</taxon>
        <taxon>Eurotiales</taxon>
        <taxon>Aspergillaceae</taxon>
        <taxon>Aspergillus</taxon>
        <taxon>Aspergillus subgen. Circumdati</taxon>
    </lineage>
</organism>
<dbReference type="GeneID" id="36524769"/>
<reference evidence="2 3" key="1">
    <citation type="submission" date="2017-12" db="EMBL/GenBank/DDBJ databases">
        <authorList>
            <consortium name="DOE Joint Genome Institute"/>
            <person name="Haridas S."/>
            <person name="Kjaerbolling I."/>
            <person name="Vesth T.C."/>
            <person name="Frisvad J.C."/>
            <person name="Nybo J.L."/>
            <person name="Theobald S."/>
            <person name="Kuo A."/>
            <person name="Bowyer P."/>
            <person name="Matsuda Y."/>
            <person name="Mondo S."/>
            <person name="Lyhne E.K."/>
            <person name="Kogle M.E."/>
            <person name="Clum A."/>
            <person name="Lipzen A."/>
            <person name="Salamov A."/>
            <person name="Ngan C.Y."/>
            <person name="Daum C."/>
            <person name="Chiniquy J."/>
            <person name="Barry K."/>
            <person name="LaButti K."/>
            <person name="Simmons B.A."/>
            <person name="Magnuson J.K."/>
            <person name="Mortensen U.H."/>
            <person name="Larsen T.O."/>
            <person name="Grigoriev I.V."/>
            <person name="Baker S.E."/>
            <person name="Andersen M.R."/>
            <person name="Nordberg H.P."/>
            <person name="Cantor M.N."/>
            <person name="Hua S.X."/>
        </authorList>
    </citation>
    <scope>NUCLEOTIDE SEQUENCE [LARGE SCALE GENOMIC DNA]</scope>
    <source>
        <strain evidence="2 3">CBS 102.13</strain>
    </source>
</reference>
<keyword evidence="3" id="KW-1185">Reference proteome</keyword>
<dbReference type="OrthoDB" id="2740448at2759"/>
<dbReference type="EMBL" id="KZ559148">
    <property type="protein sequence ID" value="PLB36811.1"/>
    <property type="molecule type" value="Genomic_DNA"/>
</dbReference>
<feature type="region of interest" description="Disordered" evidence="1">
    <location>
        <begin position="1"/>
        <end position="104"/>
    </location>
</feature>
<feature type="compositionally biased region" description="Polar residues" evidence="1">
    <location>
        <begin position="56"/>
        <end position="104"/>
    </location>
</feature>
<dbReference type="RefSeq" id="XP_024670823.1">
    <property type="nucleotide sequence ID" value="XM_024817609.1"/>
</dbReference>
<evidence type="ECO:0000313" key="2">
    <source>
        <dbReference type="EMBL" id="PLB36811.1"/>
    </source>
</evidence>
<proteinExistence type="predicted"/>
<dbReference type="Proteomes" id="UP000234585">
    <property type="component" value="Unassembled WGS sequence"/>
</dbReference>
<dbReference type="AlphaFoldDB" id="A0A2I2F868"/>
<protein>
    <submittedName>
        <fullName evidence="2">Uncharacterized protein</fullName>
    </submittedName>
</protein>
<accession>A0A2I2F868</accession>
<gene>
    <name evidence="2" type="ORF">BDW47DRAFT_132613</name>
</gene>
<sequence length="372" mass="41411">MPSMSQPRYQMRVSREVPPPLPPIFNEVEFGDAPAVSRPTGHPQIRRPSSADKEIPQNQRIPSNESAKNQNKAPTVNQNSDNDLSTIDNPDSTEVPSDEYPSTISDDYFSQLLEPFGTAHEITEQNHGPGKLPLAFDELERESSFLTSSIDLQPLIAHPSPKELFATSASLSGSSSSASQHMDLASEDDCECTSSALKILETVAAPLKDTDWNTVERKLCFLKQILTRCIALSRCSSCAQDSGFTMLVLVLYDKITTTIEEAAQWWKRHLDTPTRLARQEAERAMHYDSREAVPWEGGSAQQPHMALGRYPIDTMEEHCKVLATLILLQLHRLVSLLSAARQRITSSKWEGHLALLTILRQRTKAVQVILNG</sequence>
<name>A0A2I2F868_ASPCN</name>